<reference evidence="5 6" key="1">
    <citation type="journal article" date="2020" name="Biotechnol. Biofuels">
        <title>New insights from the biogas microbiome by comprehensive genome-resolved metagenomics of nearly 1600 species originating from multiple anaerobic digesters.</title>
        <authorList>
            <person name="Campanaro S."/>
            <person name="Treu L."/>
            <person name="Rodriguez-R L.M."/>
            <person name="Kovalovszki A."/>
            <person name="Ziels R.M."/>
            <person name="Maus I."/>
            <person name="Zhu X."/>
            <person name="Kougias P.G."/>
            <person name="Basile A."/>
            <person name="Luo G."/>
            <person name="Schluter A."/>
            <person name="Konstantinidis K.T."/>
            <person name="Angelidaki I."/>
        </authorList>
    </citation>
    <scope>NUCLEOTIDE SEQUENCE [LARGE SCALE GENOMIC DNA]</scope>
    <source>
        <strain evidence="5">AS27yjCOA_65</strain>
    </source>
</reference>
<dbReference type="InterPro" id="IPR002586">
    <property type="entry name" value="CobQ/CobB/MinD/ParA_Nub-bd_dom"/>
</dbReference>
<evidence type="ECO:0000256" key="2">
    <source>
        <dbReference type="ARBA" id="ARBA00023004"/>
    </source>
</evidence>
<feature type="domain" description="4Fe-4S ferredoxin-type" evidence="4">
    <location>
        <begin position="87"/>
        <end position="116"/>
    </location>
</feature>
<dbReference type="GO" id="GO:0046872">
    <property type="term" value="F:metal ion binding"/>
    <property type="evidence" value="ECO:0007669"/>
    <property type="project" value="UniProtKB-KW"/>
</dbReference>
<evidence type="ECO:0000313" key="5">
    <source>
        <dbReference type="EMBL" id="NMC61656.1"/>
    </source>
</evidence>
<keyword evidence="1" id="KW-0479">Metal-binding</keyword>
<dbReference type="Gene3D" id="3.40.50.300">
    <property type="entry name" value="P-loop containing nucleotide triphosphate hydrolases"/>
    <property type="match status" value="1"/>
</dbReference>
<protein>
    <submittedName>
        <fullName evidence="5">P-loop NTPase</fullName>
    </submittedName>
</protein>
<evidence type="ECO:0000256" key="1">
    <source>
        <dbReference type="ARBA" id="ARBA00022723"/>
    </source>
</evidence>
<evidence type="ECO:0000259" key="4">
    <source>
        <dbReference type="PROSITE" id="PS51379"/>
    </source>
</evidence>
<dbReference type="GO" id="GO:0051536">
    <property type="term" value="F:iron-sulfur cluster binding"/>
    <property type="evidence" value="ECO:0007669"/>
    <property type="project" value="UniProtKB-KW"/>
</dbReference>
<gene>
    <name evidence="5" type="ORF">GYA55_00660</name>
</gene>
<proteinExistence type="predicted"/>
<feature type="domain" description="4Fe-4S ferredoxin-type" evidence="4">
    <location>
        <begin position="58"/>
        <end position="82"/>
    </location>
</feature>
<keyword evidence="2" id="KW-0408">Iron</keyword>
<evidence type="ECO:0000313" key="6">
    <source>
        <dbReference type="Proteomes" id="UP000524246"/>
    </source>
</evidence>
<dbReference type="Pfam" id="PF00037">
    <property type="entry name" value="Fer4"/>
    <property type="match status" value="1"/>
</dbReference>
<dbReference type="PANTHER" id="PTHR43063">
    <property type="entry name" value="4FE-4S CLUSTER CONTAINING PARA FAMILY ATPASE PROTEIN"/>
    <property type="match status" value="1"/>
</dbReference>
<dbReference type="InterPro" id="IPR027417">
    <property type="entry name" value="P-loop_NTPase"/>
</dbReference>
<comment type="caution">
    <text evidence="5">The sequence shown here is derived from an EMBL/GenBank/DDBJ whole genome shotgun (WGS) entry which is preliminary data.</text>
</comment>
<dbReference type="PANTHER" id="PTHR43063:SF1">
    <property type="entry name" value="4FE-4S CLUSTER CONTAINING PARA FAMILY ATPASE PROTEIN"/>
    <property type="match status" value="1"/>
</dbReference>
<dbReference type="SUPFAM" id="SSF54862">
    <property type="entry name" value="4Fe-4S ferredoxins"/>
    <property type="match status" value="1"/>
</dbReference>
<dbReference type="Proteomes" id="UP000524246">
    <property type="component" value="Unassembled WGS sequence"/>
</dbReference>
<name>A0A7X9FP16_9DELT</name>
<dbReference type="EMBL" id="JAAZON010000023">
    <property type="protein sequence ID" value="NMC61656.1"/>
    <property type="molecule type" value="Genomic_DNA"/>
</dbReference>
<dbReference type="Gene3D" id="3.30.70.20">
    <property type="match status" value="1"/>
</dbReference>
<dbReference type="SUPFAM" id="SSF52540">
    <property type="entry name" value="P-loop containing nucleoside triphosphate hydrolases"/>
    <property type="match status" value="1"/>
</dbReference>
<sequence length="285" mass="31374">MILAVASGKGGTGKTTVSVNLAKIFGSSIQLLDCDVEEPNAHLFLPTQLELTEVVDTLVPEINTSACDLCGDCSYFCKFNAVAKLGAQIVVFPELCHSCGGCEKVCPKSAIHYINRRIGVIETFKSSNINLIQGRLDIGMSMAPPLIRTLKSKIDRKLPAILDAPPGNSCPVVTTIQDADFVLLVTEPTPFGLHDLRISVETLEALDLAFAVVINRMGIGDRRVHDFCKEKNIRVLSEIPNDRKIAETYSRGELMVDLLPEYKKIFIDLMERILEFQPNKKIQDG</sequence>
<dbReference type="Pfam" id="PF01656">
    <property type="entry name" value="CbiA"/>
    <property type="match status" value="1"/>
</dbReference>
<dbReference type="InterPro" id="IPR017896">
    <property type="entry name" value="4Fe4S_Fe-S-bd"/>
</dbReference>
<dbReference type="PROSITE" id="PS51379">
    <property type="entry name" value="4FE4S_FER_2"/>
    <property type="match status" value="2"/>
</dbReference>
<dbReference type="PROSITE" id="PS00198">
    <property type="entry name" value="4FE4S_FER_1"/>
    <property type="match status" value="1"/>
</dbReference>
<organism evidence="5 6">
    <name type="scientific">SAR324 cluster bacterium</name>
    <dbReference type="NCBI Taxonomy" id="2024889"/>
    <lineage>
        <taxon>Bacteria</taxon>
        <taxon>Deltaproteobacteria</taxon>
        <taxon>SAR324 cluster</taxon>
    </lineage>
</organism>
<accession>A0A7X9FP16</accession>
<keyword evidence="3" id="KW-0411">Iron-sulfur</keyword>
<dbReference type="InterPro" id="IPR017900">
    <property type="entry name" value="4Fe4S_Fe_S_CS"/>
</dbReference>
<evidence type="ECO:0000256" key="3">
    <source>
        <dbReference type="ARBA" id="ARBA00023014"/>
    </source>
</evidence>
<dbReference type="AlphaFoldDB" id="A0A7X9FP16"/>